<accession>A0A4R3YFE2</accession>
<name>A0A4R3YFE2_9PROT</name>
<dbReference type="Gene3D" id="3.30.70.260">
    <property type="match status" value="2"/>
</dbReference>
<reference evidence="2 3" key="1">
    <citation type="submission" date="2019-03" db="EMBL/GenBank/DDBJ databases">
        <title>Genomic Encyclopedia of Type Strains, Phase IV (KMG-IV): sequencing the most valuable type-strain genomes for metagenomic binning, comparative biology and taxonomic classification.</title>
        <authorList>
            <person name="Goeker M."/>
        </authorList>
    </citation>
    <scope>NUCLEOTIDE SEQUENCE [LARGE SCALE GENOMIC DNA]</scope>
    <source>
        <strain evidence="2 3">DSM 100309</strain>
    </source>
</reference>
<dbReference type="EMBL" id="SMCO01000001">
    <property type="protein sequence ID" value="TCV90691.1"/>
    <property type="molecule type" value="Genomic_DNA"/>
</dbReference>
<dbReference type="InterPro" id="IPR016867">
    <property type="entry name" value="GcvR"/>
</dbReference>
<comment type="caution">
    <text evidence="2">The sequence shown here is derived from an EMBL/GenBank/DDBJ whole genome shotgun (WGS) entry which is preliminary data.</text>
</comment>
<dbReference type="Pfam" id="PF13740">
    <property type="entry name" value="ACT_6"/>
    <property type="match status" value="1"/>
</dbReference>
<dbReference type="InterPro" id="IPR045865">
    <property type="entry name" value="ACT-like_dom_sf"/>
</dbReference>
<proteinExistence type="predicted"/>
<evidence type="ECO:0000313" key="3">
    <source>
        <dbReference type="Proteomes" id="UP000295367"/>
    </source>
</evidence>
<dbReference type="InterPro" id="IPR050990">
    <property type="entry name" value="UPF0237/GcvR_regulator"/>
</dbReference>
<dbReference type="RefSeq" id="WP_124947410.1">
    <property type="nucleotide sequence ID" value="NZ_BHVT01000073.1"/>
</dbReference>
<feature type="domain" description="ACT" evidence="1">
    <location>
        <begin position="10"/>
        <end position="82"/>
    </location>
</feature>
<evidence type="ECO:0000313" key="2">
    <source>
        <dbReference type="EMBL" id="TCV90691.1"/>
    </source>
</evidence>
<dbReference type="PANTHER" id="PTHR34875">
    <property type="entry name" value="UPF0237 PROTEIN MJ1558"/>
    <property type="match status" value="1"/>
</dbReference>
<protein>
    <submittedName>
        <fullName evidence="2">Glycine cleavage system transcriptional repressor</fullName>
    </submittedName>
</protein>
<evidence type="ECO:0000259" key="1">
    <source>
        <dbReference type="PROSITE" id="PS51671"/>
    </source>
</evidence>
<dbReference type="Proteomes" id="UP000295367">
    <property type="component" value="Unassembled WGS sequence"/>
</dbReference>
<dbReference type="AlphaFoldDB" id="A0A4R3YFE2"/>
<dbReference type="OrthoDB" id="9802815at2"/>
<dbReference type="GO" id="GO:0006355">
    <property type="term" value="P:regulation of DNA-templated transcription"/>
    <property type="evidence" value="ECO:0007669"/>
    <property type="project" value="InterPro"/>
</dbReference>
<dbReference type="PANTHER" id="PTHR34875:SF5">
    <property type="entry name" value="GLYCINE CLEAVAGE SYSTEM TRANSCRIPTIONAL REPRESSOR"/>
    <property type="match status" value="1"/>
</dbReference>
<dbReference type="PROSITE" id="PS51671">
    <property type="entry name" value="ACT"/>
    <property type="match status" value="1"/>
</dbReference>
<sequence length="180" mass="19382">MNQIKKECLVINASGEDRVGLVEKLTQQVTAAGCNIEQSRMSVLGGQFALIMLITGGQEALSALEKQLPSAGESLGLSLIHKWTHKKAARDAFIPYNVEVVALDHPGIVHKLAQFFSINGINIEELETEAYPAPHTGSPMFAVHITVGVPAGDSIARLREGFMAYCDDLNLDASIEPARS</sequence>
<organism evidence="2 3">
    <name type="scientific">Sulfurirhabdus autotrophica</name>
    <dbReference type="NCBI Taxonomy" id="1706046"/>
    <lineage>
        <taxon>Bacteria</taxon>
        <taxon>Pseudomonadati</taxon>
        <taxon>Pseudomonadota</taxon>
        <taxon>Betaproteobacteria</taxon>
        <taxon>Nitrosomonadales</taxon>
        <taxon>Sulfuricellaceae</taxon>
        <taxon>Sulfurirhabdus</taxon>
    </lineage>
</organism>
<dbReference type="CDD" id="cd04869">
    <property type="entry name" value="ACT_GcvR_2"/>
    <property type="match status" value="1"/>
</dbReference>
<dbReference type="InterPro" id="IPR002912">
    <property type="entry name" value="ACT_dom"/>
</dbReference>
<gene>
    <name evidence="2" type="ORF">EDC63_101665</name>
</gene>
<dbReference type="SUPFAM" id="SSF55021">
    <property type="entry name" value="ACT-like"/>
    <property type="match status" value="2"/>
</dbReference>
<dbReference type="PIRSF" id="PIRSF028103">
    <property type="entry name" value="GcvR"/>
    <property type="match status" value="1"/>
</dbReference>
<keyword evidence="3" id="KW-1185">Reference proteome</keyword>